<reference evidence="2" key="1">
    <citation type="submission" date="2023-03" db="EMBL/GenBank/DDBJ databases">
        <title>Electrophorus voltai genome.</title>
        <authorList>
            <person name="Bian C."/>
        </authorList>
    </citation>
    <scope>NUCLEOTIDE SEQUENCE</scope>
    <source>
        <strain evidence="2">CB-2022</strain>
        <tissue evidence="2">Muscle</tissue>
    </source>
</reference>
<organism evidence="2 3">
    <name type="scientific">Electrophorus voltai</name>
    <dbReference type="NCBI Taxonomy" id="2609070"/>
    <lineage>
        <taxon>Eukaryota</taxon>
        <taxon>Metazoa</taxon>
        <taxon>Chordata</taxon>
        <taxon>Craniata</taxon>
        <taxon>Vertebrata</taxon>
        <taxon>Euteleostomi</taxon>
        <taxon>Actinopterygii</taxon>
        <taxon>Neopterygii</taxon>
        <taxon>Teleostei</taxon>
        <taxon>Ostariophysi</taxon>
        <taxon>Gymnotiformes</taxon>
        <taxon>Gymnotoidei</taxon>
        <taxon>Gymnotidae</taxon>
        <taxon>Electrophorus</taxon>
    </lineage>
</organism>
<accession>A0AAD9DKL9</accession>
<keyword evidence="3" id="KW-1185">Reference proteome</keyword>
<evidence type="ECO:0000313" key="3">
    <source>
        <dbReference type="Proteomes" id="UP001239994"/>
    </source>
</evidence>
<sequence>MEAWRGLKAGIRQIYLCEGFINQATYKVNLKENLLPSACLPNSEDCFFPAGQYFTPHSQVNDGVNGGPPAQDPVTASPISRHELD</sequence>
<evidence type="ECO:0000256" key="1">
    <source>
        <dbReference type="SAM" id="MobiDB-lite"/>
    </source>
</evidence>
<feature type="region of interest" description="Disordered" evidence="1">
    <location>
        <begin position="58"/>
        <end position="85"/>
    </location>
</feature>
<evidence type="ECO:0000313" key="2">
    <source>
        <dbReference type="EMBL" id="KAK1785251.1"/>
    </source>
</evidence>
<dbReference type="AlphaFoldDB" id="A0AAD9DKL9"/>
<dbReference type="Proteomes" id="UP001239994">
    <property type="component" value="Unassembled WGS sequence"/>
</dbReference>
<protein>
    <submittedName>
        <fullName evidence="2">Uncharacterized protein</fullName>
    </submittedName>
</protein>
<dbReference type="EMBL" id="JAROKS010000026">
    <property type="protein sequence ID" value="KAK1785251.1"/>
    <property type="molecule type" value="Genomic_DNA"/>
</dbReference>
<gene>
    <name evidence="2" type="ORF">P4O66_018648</name>
</gene>
<name>A0AAD9DKL9_9TELE</name>
<comment type="caution">
    <text evidence="2">The sequence shown here is derived from an EMBL/GenBank/DDBJ whole genome shotgun (WGS) entry which is preliminary data.</text>
</comment>
<proteinExistence type="predicted"/>